<comment type="caution">
    <text evidence="5">The sequence shown here is derived from an EMBL/GenBank/DDBJ whole genome shotgun (WGS) entry which is preliminary data.</text>
</comment>
<dbReference type="Proteomes" id="UP000186817">
    <property type="component" value="Unassembled WGS sequence"/>
</dbReference>
<evidence type="ECO:0000259" key="4">
    <source>
        <dbReference type="PROSITE" id="PS50157"/>
    </source>
</evidence>
<evidence type="ECO:0000256" key="2">
    <source>
        <dbReference type="SAM" id="Coils"/>
    </source>
</evidence>
<gene>
    <name evidence="5" type="ORF">AK812_SmicGene37787</name>
</gene>
<keyword evidence="6" id="KW-1185">Reference proteome</keyword>
<feature type="region of interest" description="Disordered" evidence="3">
    <location>
        <begin position="182"/>
        <end position="218"/>
    </location>
</feature>
<dbReference type="InterPro" id="IPR013087">
    <property type="entry name" value="Znf_C2H2_type"/>
</dbReference>
<evidence type="ECO:0000313" key="6">
    <source>
        <dbReference type="Proteomes" id="UP000186817"/>
    </source>
</evidence>
<feature type="compositionally biased region" description="Low complexity" evidence="3">
    <location>
        <begin position="836"/>
        <end position="846"/>
    </location>
</feature>
<feature type="region of interest" description="Disordered" evidence="3">
    <location>
        <begin position="779"/>
        <end position="849"/>
    </location>
</feature>
<feature type="region of interest" description="Disordered" evidence="3">
    <location>
        <begin position="1250"/>
        <end position="1324"/>
    </location>
</feature>
<dbReference type="OrthoDB" id="10276192at2759"/>
<evidence type="ECO:0000313" key="5">
    <source>
        <dbReference type="EMBL" id="OLP81649.1"/>
    </source>
</evidence>
<dbReference type="GO" id="GO:0008270">
    <property type="term" value="F:zinc ion binding"/>
    <property type="evidence" value="ECO:0007669"/>
    <property type="project" value="UniProtKB-KW"/>
</dbReference>
<feature type="region of interest" description="Disordered" evidence="3">
    <location>
        <begin position="418"/>
        <end position="438"/>
    </location>
</feature>
<name>A0A1Q9CFD4_SYMMI</name>
<sequence length="2906" mass="317773">MGGKRNQGNQPWKDQYGDYYWRGAWAVSPRSRQEQAQPPRYDQVQVEDKVGIAPDGAHPWQATTQAAARTSTATQAVQRELTAARKADARLRRLASERELRARQWEQFKVNQKKNFIRQKRQFQEDIEKLDGELQLTAEQGQAAAERMKLIVLQGVEAVKVPEAAPDADDMEWEQMISEEARAAPPAGASVGGNGTGMPPHGMPGPPRTPPPPRPVHAEVDVDAANQSLADRLATKREERRSAPFPSTPTTDLAADRARAEASATAAPTNGPSPGAGFINDDEDYDLTEDTPPGPETVIALGQSFFQLPFELRLYKVYSFGEYCLPMPLFGFLYAIRMPSIARGKSILTHFAEGFHLPEAGSPPWDHSWPGTADQVMGTYIDGTLPEGEVSATGRLGGDAPFIPPPTLGAALATPPCERAEAAEAASPDVDASEEEEQSGSLRSISILVLVYAPEYSPEMHTLKVQVPCGVDTLLAAVRCKRLDETAASLPTLTPAAPQLHQAFVTLVASPTWPSDRVVVILDCHRIDGRVFSIPLQSPMNRESLLLAAGFPPESTFGVFVHGLYRPLERGHLISLVTGMTIAFLYEGLGAPLSQDLGVMLLSTDWRDSDADLPGPPYHPGSHFRLLTDGMPTVFQVQDGRRSSFREDVAAALQASGDRLTIQVSKPRIQDAFPAGYLVSGVLIVTEQLSRVPWPPARKPERRIPILFDCRRILGGFRWELMPNNQVLYEPLRALFRDACPLGYEIAVRGPPLHTFPEGNGFLVEAGQVLDVVYVPAQTNDQSGTDDNDMRPPTGHGPNDDGTHDGGDTALPDAAMPATETVPTRRASHRSRSPRQQRQPGGQPTALATSQCKPRIGTTACMSIVKLTPRGEYGNGGEDTYAVQTQSSDGRIPDRFFRWRRPVRINDRHIAFQVRCRCGHLFRTQLAPDAEILTVMCKLLQEPTPGQTPSDHAMHNARVATRRLGFVWPLRPATLPLADGPEAAPDEQAALVDEGLVSVTFVILIPEYVPEYVDMQLLLPQTPAEALEVLETCRNRTTAADFPLMTPAAPQPDPRHAYILATPEWAATDIILCCDLTMIDGRIFAIIVPPDAGRATLLNAAGFSAASDIEIHVPGHGDDVAHDEHPRLSTGMCVSLVHRWDLLFSLRRCCALIFLGGHHQLCRRAEMTAIDDAAAILDCRPILEGWRRVETAGGCLDLEALRHIFERTAPEGFQVCFSGCRQHWTWLWIDPGQVLRVTYRVVEAPLDAGNREGATSEATDGNAPQEGHHSQASTQDADASRDHRGNATAEAPADASRDIPRAGGSVHFSAHPALGGDTGRSHKCRRSRRAYAKNLGRQVAQVHLLSHEPFARLDCAIHVPPVRHMCCAYTTHAAPSRWSNMPYTSVSLIRDVTTNKTSQVDHAAHIRQHKLLSEPVGSHEQPNGPVARARGYARAAGLPWPYDRPPLEDVQPADDVRVDAAATTGRAPLAVYLLLPSYSPEQFEVRVPLPTTPEEVVSALRQERSGFIRMAFPHVMLPEVQVSDRWLLACALPSWAVHEIHVIFDLTDIDGRLYLCPLPAVVNRSLLCHVAGIPGDEIEIFVEGQENPVPQGQDVHVELDGFHCSAVLAVASLTTFSFGEAIMLAETDTPFALPLSPKSPRRRALQLMMKALKATLHFALEVPLALLVVGAPAEIQAQEVCARPCTLLEHSLGMPDFEGFFLAATLLEALSEHFSLQPLPLSLDVFVPDEDTVSTPVRRPIASLAPRKLPQHMEQNAAPCHLGNDFADKLAKHAAKGCCAGQGPWGQCPEPIWWADGGLVMRWCGIAYQALAGNVSMPPPGLSDMSVCSSSIGLDDSNIVAPFLQSSGVPDADRDTLSWGDLQCRICSFNALSLNSLAVEGAVAEGIAFKPARPALLADSLTQAGIHVALLQEARTETGVLNTSGFIRFCSGADRGTLGTEIWFREGYPCVKDHRDDANQLRFRREALCVLHKDPRRIMVLFCQGRLRILFVSIHAPHRATEDSVIKGWWAATQHLLLKHGSDATILVGGDCNAAVGSPPTQMIGDHDAECTDASGAYFSDFLQCLGLCLPCTFPEYHSGPSGTYVQKRNGALTRIDYIALLPCADSVRELNMLSAFIFLPLLLTRGRHGGRKRCTPADGSFCESPQAIQALAIALHRWEPLAHSQAVREQIALPSAMERARATPWLEALTAEFNSNTWMVLAGDVRPAVTRKGSRPGSSWADLFYSVTVPRIIECRDEARVQNPNAARSWAIWWDGHIDLTDPSRDPDDWVCMTELSDVIWADDLAKCIPVEDPAQVASTLSFECAILTDAFGVHGYRFSFGPTKTAAIVAVRGPGSRKVRRHLFQGKAAVPVWREEGGVESLPLVTTYRHLGVQTSADAGISAEVKHRIGQAWAAFRQGRSKVYRSKRISVARRGALLATHVMTKLLFAAGAWPQLSKGENAMFSHAVLSLYRQTLAIGPDGDQHLTHATVCSLLQQPPPDVLLSVERARYLLQLFHSAPPQLWALLRRDPAYIALLRSVVQWMYTWLWRTTSLTNPELDWAPWDAMIQHRPGIFKALIKRVRGLEVARTSGLAALQALRRALIAVAGSLAEEVQPDACQYVEGCLLCRIAFPSRTAWACHASRLHGYRTAATLMAADVERPMCSACGKVFATRGRLQRHLQASARCRVAWGSFEPDLTQAGAAEVHSQAPPLSQAGRSSGRTFDFDPAELHLGLLAELQGTDLAPSEGLWETVRGYVAPLSVLRRTVDVWGAHPGPGQDPEEVARSSEDLQLLLDVDLWCEDFRAPRKPRQPVDCCPPLAEPRLARFCFVLTGVPQIFALEAPPSTDFCYPFRNSVPLAAARRAVMWLEVACDTVGLAVQASMSNPVLIQAPTSALSMLEPISSWLRQSGFIPVEGGLRTPYS</sequence>
<feature type="compositionally biased region" description="Pro residues" evidence="3">
    <location>
        <begin position="201"/>
        <end position="215"/>
    </location>
</feature>
<proteinExistence type="predicted"/>
<keyword evidence="1" id="KW-0479">Metal-binding</keyword>
<keyword evidence="1" id="KW-0862">Zinc</keyword>
<organism evidence="5 6">
    <name type="scientific">Symbiodinium microadriaticum</name>
    <name type="common">Dinoflagellate</name>
    <name type="synonym">Zooxanthella microadriatica</name>
    <dbReference type="NCBI Taxonomy" id="2951"/>
    <lineage>
        <taxon>Eukaryota</taxon>
        <taxon>Sar</taxon>
        <taxon>Alveolata</taxon>
        <taxon>Dinophyceae</taxon>
        <taxon>Suessiales</taxon>
        <taxon>Symbiodiniaceae</taxon>
        <taxon>Symbiodinium</taxon>
    </lineage>
</organism>
<keyword evidence="2" id="KW-0175">Coiled coil</keyword>
<dbReference type="InterPro" id="IPR036691">
    <property type="entry name" value="Endo/exonu/phosph_ase_sf"/>
</dbReference>
<evidence type="ECO:0000256" key="1">
    <source>
        <dbReference type="PROSITE-ProRule" id="PRU00042"/>
    </source>
</evidence>
<feature type="compositionally biased region" description="Basic and acidic residues" evidence="3">
    <location>
        <begin position="798"/>
        <end position="807"/>
    </location>
</feature>
<feature type="domain" description="C2H2-type" evidence="4">
    <location>
        <begin position="2644"/>
        <end position="2671"/>
    </location>
</feature>
<dbReference type="EMBL" id="LSRX01001262">
    <property type="protein sequence ID" value="OLP81649.1"/>
    <property type="molecule type" value="Genomic_DNA"/>
</dbReference>
<feature type="coiled-coil region" evidence="2">
    <location>
        <begin position="113"/>
        <end position="140"/>
    </location>
</feature>
<dbReference type="PROSITE" id="PS50157">
    <property type="entry name" value="ZINC_FINGER_C2H2_2"/>
    <property type="match status" value="1"/>
</dbReference>
<keyword evidence="1" id="KW-0863">Zinc-finger</keyword>
<accession>A0A1Q9CFD4</accession>
<dbReference type="SUPFAM" id="SSF56219">
    <property type="entry name" value="DNase I-like"/>
    <property type="match status" value="1"/>
</dbReference>
<dbReference type="Gene3D" id="3.60.10.10">
    <property type="entry name" value="Endonuclease/exonuclease/phosphatase"/>
    <property type="match status" value="1"/>
</dbReference>
<reference evidence="5 6" key="1">
    <citation type="submission" date="2016-02" db="EMBL/GenBank/DDBJ databases">
        <title>Genome analysis of coral dinoflagellate symbionts highlights evolutionary adaptations to a symbiotic lifestyle.</title>
        <authorList>
            <person name="Aranda M."/>
            <person name="Li Y."/>
            <person name="Liew Y.J."/>
            <person name="Baumgarten S."/>
            <person name="Simakov O."/>
            <person name="Wilson M."/>
            <person name="Piel J."/>
            <person name="Ashoor H."/>
            <person name="Bougouffa S."/>
            <person name="Bajic V.B."/>
            <person name="Ryu T."/>
            <person name="Ravasi T."/>
            <person name="Bayer T."/>
            <person name="Micklem G."/>
            <person name="Kim H."/>
            <person name="Bhak J."/>
            <person name="Lajeunesse T.C."/>
            <person name="Voolstra C.R."/>
        </authorList>
    </citation>
    <scope>NUCLEOTIDE SEQUENCE [LARGE SCALE GENOMIC DNA]</scope>
    <source>
        <strain evidence="5 6">CCMP2467</strain>
    </source>
</reference>
<feature type="region of interest" description="Disordered" evidence="3">
    <location>
        <begin position="234"/>
        <end position="281"/>
    </location>
</feature>
<evidence type="ECO:0000256" key="3">
    <source>
        <dbReference type="SAM" id="MobiDB-lite"/>
    </source>
</evidence>
<protein>
    <recommendedName>
        <fullName evidence="4">C2H2-type domain-containing protein</fullName>
    </recommendedName>
</protein>
<feature type="compositionally biased region" description="Basic residues" evidence="3">
    <location>
        <begin position="826"/>
        <end position="835"/>
    </location>
</feature>